<dbReference type="RefSeq" id="WP_129121495.1">
    <property type="nucleotide sequence ID" value="NZ_PEIB01000004.1"/>
</dbReference>
<sequence>MKKNLLLIISLATFSFAVVANEGVIQEYKKLAVLQNQSMTLMNSVVAVNASTASLCEKVEDSTLLAESKQFEDFLQHVHHQGKAKPKDYNDKLNVVTKAVCQGTLTSIVQAWFKETITRYRIDAIENPDNKALRKTYYCLVKSMRDYDRSKDTPDLTVKNVARACGVVKV</sequence>
<protein>
    <submittedName>
        <fullName evidence="2">Uncharacterized protein</fullName>
    </submittedName>
</protein>
<organism evidence="2 3">
    <name type="scientific">Veronia nyctiphanis</name>
    <dbReference type="NCBI Taxonomy" id="1278244"/>
    <lineage>
        <taxon>Bacteria</taxon>
        <taxon>Pseudomonadati</taxon>
        <taxon>Pseudomonadota</taxon>
        <taxon>Gammaproteobacteria</taxon>
        <taxon>Vibrionales</taxon>
        <taxon>Vibrionaceae</taxon>
        <taxon>Veronia</taxon>
    </lineage>
</organism>
<dbReference type="OrthoDB" id="9840903at2"/>
<evidence type="ECO:0000313" key="3">
    <source>
        <dbReference type="Proteomes" id="UP000290287"/>
    </source>
</evidence>
<gene>
    <name evidence="2" type="ORF">CS022_05845</name>
</gene>
<proteinExistence type="predicted"/>
<accession>A0A4V1LT67</accession>
<feature type="chain" id="PRO_5020959992" evidence="1">
    <location>
        <begin position="21"/>
        <end position="170"/>
    </location>
</feature>
<dbReference type="AlphaFoldDB" id="A0A4V1LT67"/>
<keyword evidence="3" id="KW-1185">Reference proteome</keyword>
<reference evidence="2 3" key="1">
    <citation type="submission" date="2017-10" db="EMBL/GenBank/DDBJ databases">
        <title>Nyctiphanis sp. nov., isolated from the stomach of the euphausiid Nyctiphanes simplex (Hansen, 1911) in the Gulf of California.</title>
        <authorList>
            <person name="Gomez-Gil B."/>
            <person name="Aguilar-Mendez M."/>
            <person name="Lopez-Cortes A."/>
            <person name="Gomez-Gutierrez J."/>
            <person name="Roque A."/>
            <person name="Lang E."/>
            <person name="Gonzalez-Castillo A."/>
        </authorList>
    </citation>
    <scope>NUCLEOTIDE SEQUENCE [LARGE SCALE GENOMIC DNA]</scope>
    <source>
        <strain evidence="2 3">CAIM 600</strain>
    </source>
</reference>
<dbReference type="EMBL" id="PEIB01000004">
    <property type="protein sequence ID" value="RXJ74138.1"/>
    <property type="molecule type" value="Genomic_DNA"/>
</dbReference>
<feature type="signal peptide" evidence="1">
    <location>
        <begin position="1"/>
        <end position="20"/>
    </location>
</feature>
<comment type="caution">
    <text evidence="2">The sequence shown here is derived from an EMBL/GenBank/DDBJ whole genome shotgun (WGS) entry which is preliminary data.</text>
</comment>
<keyword evidence="1" id="KW-0732">Signal</keyword>
<name>A0A4V1LT67_9GAMM</name>
<dbReference type="Proteomes" id="UP000290287">
    <property type="component" value="Unassembled WGS sequence"/>
</dbReference>
<evidence type="ECO:0000313" key="2">
    <source>
        <dbReference type="EMBL" id="RXJ74138.1"/>
    </source>
</evidence>
<evidence type="ECO:0000256" key="1">
    <source>
        <dbReference type="SAM" id="SignalP"/>
    </source>
</evidence>